<name>A0A016VUD1_9BILA</name>
<accession>A0A016VUD1</accession>
<reference evidence="2" key="1">
    <citation type="journal article" date="2015" name="Nat. Genet.">
        <title>The genome and transcriptome of the zoonotic hookworm Ancylostoma ceylanicum identify infection-specific gene families.</title>
        <authorList>
            <person name="Schwarz E.M."/>
            <person name="Hu Y."/>
            <person name="Antoshechkin I."/>
            <person name="Miller M.M."/>
            <person name="Sternberg P.W."/>
            <person name="Aroian R.V."/>
        </authorList>
    </citation>
    <scope>NUCLEOTIDE SEQUENCE</scope>
    <source>
        <strain evidence="2">HY135</strain>
    </source>
</reference>
<keyword evidence="2" id="KW-1185">Reference proteome</keyword>
<protein>
    <submittedName>
        <fullName evidence="1">Uncharacterized protein</fullName>
    </submittedName>
</protein>
<dbReference type="Proteomes" id="UP000024635">
    <property type="component" value="Unassembled WGS sequence"/>
</dbReference>
<proteinExistence type="predicted"/>
<evidence type="ECO:0000313" key="2">
    <source>
        <dbReference type="Proteomes" id="UP000024635"/>
    </source>
</evidence>
<comment type="caution">
    <text evidence="1">The sequence shown here is derived from an EMBL/GenBank/DDBJ whole genome shotgun (WGS) entry which is preliminary data.</text>
</comment>
<evidence type="ECO:0000313" key="1">
    <source>
        <dbReference type="EMBL" id="EYC31199.1"/>
    </source>
</evidence>
<organism evidence="1 2">
    <name type="scientific">Ancylostoma ceylanicum</name>
    <dbReference type="NCBI Taxonomy" id="53326"/>
    <lineage>
        <taxon>Eukaryota</taxon>
        <taxon>Metazoa</taxon>
        <taxon>Ecdysozoa</taxon>
        <taxon>Nematoda</taxon>
        <taxon>Chromadorea</taxon>
        <taxon>Rhabditida</taxon>
        <taxon>Rhabditina</taxon>
        <taxon>Rhabditomorpha</taxon>
        <taxon>Strongyloidea</taxon>
        <taxon>Ancylostomatidae</taxon>
        <taxon>Ancylostomatinae</taxon>
        <taxon>Ancylostoma</taxon>
    </lineage>
</organism>
<dbReference type="AlphaFoldDB" id="A0A016VUD1"/>
<sequence length="91" mass="10232">MTALLWESGQCNEAKRTEEWIGGHSPNLTQPQHMMSSEAPTTQTKQNTKLGSVMRMFLLSCIASTIKVEQYEWSEVAVQVEVVPHTPGDRK</sequence>
<dbReference type="EMBL" id="JARK01001340">
    <property type="protein sequence ID" value="EYC31199.1"/>
    <property type="molecule type" value="Genomic_DNA"/>
</dbReference>
<gene>
    <name evidence="1" type="primary">Acey_s0004.g2017</name>
    <name evidence="1" type="ORF">Y032_0004g2017</name>
</gene>